<evidence type="ECO:0000256" key="1">
    <source>
        <dbReference type="ARBA" id="ARBA00022801"/>
    </source>
</evidence>
<gene>
    <name evidence="3" type="ORF">WN72_13980</name>
</gene>
<dbReference type="InterPro" id="IPR050345">
    <property type="entry name" value="Aliph_Amidase/BUP"/>
</dbReference>
<dbReference type="Pfam" id="PF00795">
    <property type="entry name" value="CN_hydrolase"/>
    <property type="match status" value="1"/>
</dbReference>
<dbReference type="PANTHER" id="PTHR43674:SF2">
    <property type="entry name" value="BETA-UREIDOPROPIONASE"/>
    <property type="match status" value="1"/>
</dbReference>
<dbReference type="KEGG" id="barh:WN72_13980"/>
<dbReference type="SUPFAM" id="SSF56317">
    <property type="entry name" value="Carbon-nitrogen hydrolase"/>
    <property type="match status" value="1"/>
</dbReference>
<dbReference type="Proteomes" id="UP000594015">
    <property type="component" value="Chromosome"/>
</dbReference>
<dbReference type="CDD" id="cd07197">
    <property type="entry name" value="nitrilase"/>
    <property type="match status" value="1"/>
</dbReference>
<accession>A0AAE7NL58</accession>
<name>A0AAE7NL58_9BRAD</name>
<dbReference type="EMBL" id="CP030050">
    <property type="protein sequence ID" value="QOZ67296.1"/>
    <property type="molecule type" value="Genomic_DNA"/>
</dbReference>
<sequence length="251" mass="27400">MGFRIATCEFPDRADAAKAAWHCLQDALFAEPVDLLVLPELAGVGSFWASPTFDDIAWREAVTAHAGIADELRRLGARRILGTRAVEADGRRWNETFLWKPEMGLRRGRPKGWLPEQEGGWEATWFDRGPQRVDSIQDDELCYAELVCTEIMVSGAARRLGQAGVQVIAAPRATGGHSRWEVATRMAAIAAGAFVVTANRRGGDLAGGSWIVAPDGDILARTSENSPIIFLDIDLSVADGAKQTYPRNVRD</sequence>
<dbReference type="RefSeq" id="WP_092214390.1">
    <property type="nucleotide sequence ID" value="NZ_CP030050.1"/>
</dbReference>
<evidence type="ECO:0000259" key="2">
    <source>
        <dbReference type="PROSITE" id="PS50263"/>
    </source>
</evidence>
<dbReference type="InterPro" id="IPR003010">
    <property type="entry name" value="C-N_Hydrolase"/>
</dbReference>
<dbReference type="InterPro" id="IPR036526">
    <property type="entry name" value="C-N_Hydrolase_sf"/>
</dbReference>
<dbReference type="Gene3D" id="3.60.110.10">
    <property type="entry name" value="Carbon-nitrogen hydrolase"/>
    <property type="match status" value="1"/>
</dbReference>
<dbReference type="PROSITE" id="PS50263">
    <property type="entry name" value="CN_HYDROLASE"/>
    <property type="match status" value="1"/>
</dbReference>
<dbReference type="PANTHER" id="PTHR43674">
    <property type="entry name" value="NITRILASE C965.09-RELATED"/>
    <property type="match status" value="1"/>
</dbReference>
<dbReference type="GO" id="GO:0016811">
    <property type="term" value="F:hydrolase activity, acting on carbon-nitrogen (but not peptide) bonds, in linear amides"/>
    <property type="evidence" value="ECO:0007669"/>
    <property type="project" value="TreeGrafter"/>
</dbReference>
<organism evidence="3 4">
    <name type="scientific">Bradyrhizobium arachidis</name>
    <dbReference type="NCBI Taxonomy" id="858423"/>
    <lineage>
        <taxon>Bacteria</taxon>
        <taxon>Pseudomonadati</taxon>
        <taxon>Pseudomonadota</taxon>
        <taxon>Alphaproteobacteria</taxon>
        <taxon>Hyphomicrobiales</taxon>
        <taxon>Nitrobacteraceae</taxon>
        <taxon>Bradyrhizobium</taxon>
    </lineage>
</organism>
<reference evidence="3 4" key="1">
    <citation type="submission" date="2018-06" db="EMBL/GenBank/DDBJ databases">
        <title>Comparative genomics of Bradyrhizobium nodulating Arachidis hypogaea.</title>
        <authorList>
            <person name="Li Y."/>
        </authorList>
    </citation>
    <scope>NUCLEOTIDE SEQUENCE [LARGE SCALE GENOMIC DNA]</scope>
    <source>
        <strain evidence="3 4">CCBAU 051107</strain>
    </source>
</reference>
<dbReference type="AlphaFoldDB" id="A0AAE7NL58"/>
<evidence type="ECO:0000313" key="3">
    <source>
        <dbReference type="EMBL" id="QOZ67296.1"/>
    </source>
</evidence>
<evidence type="ECO:0000313" key="4">
    <source>
        <dbReference type="Proteomes" id="UP000594015"/>
    </source>
</evidence>
<keyword evidence="1 3" id="KW-0378">Hydrolase</keyword>
<protein>
    <submittedName>
        <fullName evidence="3">Carbon-nitrogen hydrolase family protein</fullName>
    </submittedName>
</protein>
<proteinExistence type="predicted"/>
<feature type="domain" description="CN hydrolase" evidence="2">
    <location>
        <begin position="1"/>
        <end position="235"/>
    </location>
</feature>